<comment type="caution">
    <text evidence="3">The sequence shown here is derived from an EMBL/GenBank/DDBJ whole genome shotgun (WGS) entry which is preliminary data.</text>
</comment>
<feature type="domain" description="Secretion system C-terminal sorting" evidence="2">
    <location>
        <begin position="864"/>
        <end position="933"/>
    </location>
</feature>
<dbReference type="InterPro" id="IPR013783">
    <property type="entry name" value="Ig-like_fold"/>
</dbReference>
<feature type="signal peptide" evidence="1">
    <location>
        <begin position="1"/>
        <end position="21"/>
    </location>
</feature>
<reference evidence="3 4" key="1">
    <citation type="submission" date="2018-06" db="EMBL/GenBank/DDBJ databases">
        <title>Mucibacter soli gen. nov., sp. nov., a new member of the family Chitinophagaceae producing mucin.</title>
        <authorList>
            <person name="Kim M.-K."/>
            <person name="Park S."/>
            <person name="Kim T.-S."/>
            <person name="Joung Y."/>
            <person name="Han J.-H."/>
            <person name="Kim S.B."/>
        </authorList>
    </citation>
    <scope>NUCLEOTIDE SEQUENCE [LARGE SCALE GENOMIC DNA]</scope>
    <source>
        <strain evidence="3 4">R1-15</strain>
    </source>
</reference>
<dbReference type="Pfam" id="PF18962">
    <property type="entry name" value="Por_Secre_tail"/>
    <property type="match status" value="1"/>
</dbReference>
<dbReference type="AlphaFoldDB" id="A0A2W2B0L9"/>
<dbReference type="InterPro" id="IPR026444">
    <property type="entry name" value="Secre_tail"/>
</dbReference>
<dbReference type="RefSeq" id="WP_110998244.1">
    <property type="nucleotide sequence ID" value="NZ_QKTW01000011.1"/>
</dbReference>
<organism evidence="3 4">
    <name type="scientific">Taibaiella soli</name>
    <dbReference type="NCBI Taxonomy" id="1649169"/>
    <lineage>
        <taxon>Bacteria</taxon>
        <taxon>Pseudomonadati</taxon>
        <taxon>Bacteroidota</taxon>
        <taxon>Chitinophagia</taxon>
        <taxon>Chitinophagales</taxon>
        <taxon>Chitinophagaceae</taxon>
        <taxon>Taibaiella</taxon>
    </lineage>
</organism>
<name>A0A2W2B0L9_9BACT</name>
<evidence type="ECO:0000313" key="4">
    <source>
        <dbReference type="Proteomes" id="UP000248745"/>
    </source>
</evidence>
<keyword evidence="4" id="KW-1185">Reference proteome</keyword>
<dbReference type="EMBL" id="QKTW01000011">
    <property type="protein sequence ID" value="PZF73518.1"/>
    <property type="molecule type" value="Genomic_DNA"/>
</dbReference>
<evidence type="ECO:0000313" key="3">
    <source>
        <dbReference type="EMBL" id="PZF73518.1"/>
    </source>
</evidence>
<feature type="chain" id="PRO_5015870585" description="Secretion system C-terminal sorting domain-containing protein" evidence="1">
    <location>
        <begin position="22"/>
        <end position="937"/>
    </location>
</feature>
<protein>
    <recommendedName>
        <fullName evidence="2">Secretion system C-terminal sorting domain-containing protein</fullName>
    </recommendedName>
</protein>
<dbReference type="Proteomes" id="UP000248745">
    <property type="component" value="Unassembled WGS sequence"/>
</dbReference>
<evidence type="ECO:0000256" key="1">
    <source>
        <dbReference type="SAM" id="SignalP"/>
    </source>
</evidence>
<proteinExistence type="predicted"/>
<accession>A0A2W2B0L9</accession>
<dbReference type="NCBIfam" id="TIGR04183">
    <property type="entry name" value="Por_Secre_tail"/>
    <property type="match status" value="1"/>
</dbReference>
<dbReference type="OrthoDB" id="601690at2"/>
<gene>
    <name evidence="3" type="ORF">DN068_07270</name>
</gene>
<keyword evidence="1" id="KW-0732">Signal</keyword>
<sequence>MKKHFILLSAFSVLAMIKSYGQCPASPSVTVQGQTAASCPSNGSVTLGGNGIGNASVLYRVITAPNNSYIGTTQQGTNPTFSNLEPGNYQIEMSCTAGSLLKDTATFTIADNYTAPAADLTSTSGCTGGSKQLTLTLSNIQGSSAPLQYAFYPTNDPNIADNLLTYGSSTTQNFTTFGNFIVRIKDACGNYITKTINVAAPPTYAAQYIFSSYNSCTEITAQLQLVDPLTYNEIMNTPNDGITVNVYKEATPGSCTKGSLYSTKTFPGNTPTSGLTYTTPAAPNFIVEAVNSCGDAVARCVNGSSLNPSTEWTMVNASCGIPATSITLQHSVDVRFNGAVNYCAYKNNTQLFCTTDANDPRFKNIQSAAGDNFYIVANDPCGRVDTSDIFSTPTAAATVAVDHGWASCIDGRVSSYLNIYNIPQADKATLVITAGPCCVGTTIASNFSNGHGYANDLLPGTYTVKITYPGGECSDIPNFSLVVLPTDNSIQLNATVAQVCGGGASITATVKPSNDITSGWGSHADIFNLINSSNTIVVSNNTGVFNNVTPGTYTVKATSTFSGCTPNKIGTSQTTTTIVSAGSAPVINKKYGVVCENGSGTLQNNGSALFDLAGFGPYDIYYNTTNSQPTNPQMSNQSNPIAITGLNANQTYYFWFMDACGNQSSTQLGILPIGKIWAEQANQPCTGAPYQLSLPEYPGATYSWKDQNGNVISSGRVEDFGTYQASDNGQYTGTMTLANGCVARTAVIDLNSALCGTPLPLKLLSFDAEKAGTSNNVSWTTAEEKNVGHFEIERSADGANWNTIGIISVDAHETVTHSYSYQDQQPIAGTNFYRLKIVDQDQRFQYSQVVVIRQNASGVASLHIYPNPAHAIATIELPADATGSELSVYNAVGVQIYKQSVTGQQTTISTENYAPAVYYIVITKDGKTLYREKLTKI</sequence>
<dbReference type="Gene3D" id="2.60.40.10">
    <property type="entry name" value="Immunoglobulins"/>
    <property type="match status" value="1"/>
</dbReference>
<evidence type="ECO:0000259" key="2">
    <source>
        <dbReference type="Pfam" id="PF18962"/>
    </source>
</evidence>